<evidence type="ECO:0000313" key="5">
    <source>
        <dbReference type="EMBL" id="KOO53757.1"/>
    </source>
</evidence>
<dbReference type="SMART" id="SM00360">
    <property type="entry name" value="RRM"/>
    <property type="match status" value="1"/>
</dbReference>
<evidence type="ECO:0000259" key="3">
    <source>
        <dbReference type="PROSITE" id="PS50102"/>
    </source>
</evidence>
<dbReference type="Gene3D" id="3.30.70.330">
    <property type="match status" value="1"/>
</dbReference>
<dbReference type="InterPro" id="IPR002110">
    <property type="entry name" value="Ankyrin_rpt"/>
</dbReference>
<dbReference type="GO" id="GO:0044528">
    <property type="term" value="P:regulation of mitochondrial mRNA stability"/>
    <property type="evidence" value="ECO:0007669"/>
    <property type="project" value="TreeGrafter"/>
</dbReference>
<dbReference type="Pfam" id="PF00076">
    <property type="entry name" value="RRM_1"/>
    <property type="match status" value="1"/>
</dbReference>
<dbReference type="SUPFAM" id="SSF48403">
    <property type="entry name" value="Ankyrin repeat"/>
    <property type="match status" value="1"/>
</dbReference>
<dbReference type="GO" id="GO:1901259">
    <property type="term" value="P:chloroplast rRNA processing"/>
    <property type="evidence" value="ECO:0007669"/>
    <property type="project" value="TreeGrafter"/>
</dbReference>
<dbReference type="InterPro" id="IPR013584">
    <property type="entry name" value="RAP"/>
</dbReference>
<dbReference type="InterPro" id="IPR035979">
    <property type="entry name" value="RBD_domain_sf"/>
</dbReference>
<dbReference type="Pfam" id="PF12796">
    <property type="entry name" value="Ank_2"/>
    <property type="match status" value="1"/>
</dbReference>
<reference evidence="6" key="1">
    <citation type="journal article" date="2015" name="PLoS Genet.">
        <title>Genome Sequence and Transcriptome Analyses of Chrysochromulina tobin: Metabolic Tools for Enhanced Algal Fitness in the Prominent Order Prymnesiales (Haptophyceae).</title>
        <authorList>
            <person name="Hovde B.T."/>
            <person name="Deodato C.R."/>
            <person name="Hunsperger H.M."/>
            <person name="Ryken S.A."/>
            <person name="Yost W."/>
            <person name="Jha R.K."/>
            <person name="Patterson J."/>
            <person name="Monnat R.J. Jr."/>
            <person name="Barlow S.B."/>
            <person name="Starkenburg S.R."/>
            <person name="Cattolico R.A."/>
        </authorList>
    </citation>
    <scope>NUCLEOTIDE SEQUENCE</scope>
    <source>
        <strain evidence="6">CCMP291</strain>
    </source>
</reference>
<dbReference type="GO" id="GO:0005759">
    <property type="term" value="C:mitochondrial matrix"/>
    <property type="evidence" value="ECO:0007669"/>
    <property type="project" value="TreeGrafter"/>
</dbReference>
<dbReference type="PANTHER" id="PTHR21228:SF40">
    <property type="entry name" value="LD45607P"/>
    <property type="match status" value="1"/>
</dbReference>
<comment type="caution">
    <text evidence="5">The sequence shown here is derived from an EMBL/GenBank/DDBJ whole genome shotgun (WGS) entry which is preliminary data.</text>
</comment>
<dbReference type="GO" id="GO:0009507">
    <property type="term" value="C:chloroplast"/>
    <property type="evidence" value="ECO:0007669"/>
    <property type="project" value="GOC"/>
</dbReference>
<feature type="domain" description="RRM" evidence="3">
    <location>
        <begin position="32"/>
        <end position="110"/>
    </location>
</feature>
<sequence length="1033" mass="112808">MPPSLQGTSSYDYTQAACYAGFKPHSTRTENTSVFVCNLPFKVSEEWLQRLFRKCGEIKSFKLVTDRESGRHKGFGFVEFVTTEGAATAVRTLDSYEVCSRLMRVSFADQDAYKPIAEVGGKFSEMRTARDVLHGFELRKRQLRPNCVVTCWGTLGKLVRQSSEECEWMKAELRQGNALASLLESTLQMVPRLEPTTVATVAYGAASVVTQCGFAMGKHVWEALAAKGLDLANQLDPRGQANLVNAFAKAKHAAPALFDAIASVAPPRMRDFTFQELANTAWAYATAQHAAPALLDAIAAEAVPRMREFEPQTLSNTAWAYVTLQHAAPALLDAIAAEAARQVRDFTPQGLSTTAWAYAKAKHAAPALFDAIAAESRRQVRNFNPQQLANAAWAYATAKHAAPALLDAIAAEAARQVRDFNPQGLSNTAWAYATAQHAAPALLDAIAAEAARQVRDFKPQELTNTAWAYAKAQHAAPALLDAIAAESRRQVRNFKPQNLANAAWSYATLQHGAPALFDAIAAEAAQRWRDFAPQETSNLAWAYAAADHSSCEVLFGSAAFVAHCDATQAAFMHVSLAQLHQWQLWLEERGAAWPRLPLPLAERCHAAFVSRAQGEPSNLQRHVVRALKALGLEPKEEVLTPQGYSLDAVVRISGCEVAIEVDGPFHFVGRDHWVGSLAGVPPVGVHLTGSTALKRRQLRAAGWALVSLPYWEWNTFESHDARCAAWQRELLVRELGAAVRSARPHAIKDGDTSSTERFVSRFVREDGDSPLHKKRKMEGGMSQLPVVGPPPNSILSQLPPSAQMLRSVPMAQHRSGDAGTPRVAKGPAKWECGRCTFLNNGAHTDIMLSSMMDLLLSSAGVPAFAFCADAVKEHMGWFGPSKTEKLYKAAQDGDEAELTRLIERGGNVNWHNPDDVRRRMCLAWAPASSPPLAKAIEVNAKSNTGWTALHWAACHGYLAIAKRLLEGGADPTLRTKGGETAIDIARERGKSEVVALLSEPRYAARACTLIAHRCRADVQRRRLGRTRTTGFRP</sequence>
<dbReference type="GO" id="GO:0035770">
    <property type="term" value="C:ribonucleoprotein granule"/>
    <property type="evidence" value="ECO:0007669"/>
    <property type="project" value="TreeGrafter"/>
</dbReference>
<dbReference type="SMART" id="SM00248">
    <property type="entry name" value="ANK"/>
    <property type="match status" value="1"/>
</dbReference>
<dbReference type="PROSITE" id="PS50102">
    <property type="entry name" value="RRM"/>
    <property type="match status" value="1"/>
</dbReference>
<proteinExistence type="predicted"/>
<dbReference type="SMART" id="SM00952">
    <property type="entry name" value="RAP"/>
    <property type="match status" value="1"/>
</dbReference>
<gene>
    <name evidence="5" type="ORF">Ctob_015057</name>
</gene>
<keyword evidence="2" id="KW-0694">RNA-binding</keyword>
<keyword evidence="6" id="KW-1185">Reference proteome</keyword>
<dbReference type="GO" id="GO:0003723">
    <property type="term" value="F:RNA binding"/>
    <property type="evidence" value="ECO:0007669"/>
    <property type="project" value="UniProtKB-UniRule"/>
</dbReference>
<accession>A0A0M0LS73</accession>
<dbReference type="InterPro" id="IPR050870">
    <property type="entry name" value="FAST_kinase"/>
</dbReference>
<dbReference type="PROSITE" id="PS51286">
    <property type="entry name" value="RAP"/>
    <property type="match status" value="1"/>
</dbReference>
<dbReference type="Proteomes" id="UP000037460">
    <property type="component" value="Unassembled WGS sequence"/>
</dbReference>
<dbReference type="Pfam" id="PF07671">
    <property type="entry name" value="DUF1601"/>
    <property type="match status" value="2"/>
</dbReference>
<organism evidence="5 6">
    <name type="scientific">Chrysochromulina tobinii</name>
    <dbReference type="NCBI Taxonomy" id="1460289"/>
    <lineage>
        <taxon>Eukaryota</taxon>
        <taxon>Haptista</taxon>
        <taxon>Haptophyta</taxon>
        <taxon>Prymnesiophyceae</taxon>
        <taxon>Prymnesiales</taxon>
        <taxon>Chrysochromulinaceae</taxon>
        <taxon>Chrysochromulina</taxon>
    </lineage>
</organism>
<dbReference type="EMBL" id="JWZX01000078">
    <property type="protein sequence ID" value="KOO53757.1"/>
    <property type="molecule type" value="Genomic_DNA"/>
</dbReference>
<name>A0A0M0LS73_9EUKA</name>
<feature type="repeat" description="ANK" evidence="1">
    <location>
        <begin position="944"/>
        <end position="976"/>
    </location>
</feature>
<keyword evidence="1" id="KW-0040">ANK repeat</keyword>
<dbReference type="InterPro" id="IPR012677">
    <property type="entry name" value="Nucleotide-bd_a/b_plait_sf"/>
</dbReference>
<dbReference type="PANTHER" id="PTHR21228">
    <property type="entry name" value="FAST LEU-RICH DOMAIN-CONTAINING"/>
    <property type="match status" value="1"/>
</dbReference>
<dbReference type="OrthoDB" id="272703at2759"/>
<dbReference type="InterPro" id="IPR011632">
    <property type="entry name" value="DUF1601"/>
</dbReference>
<dbReference type="Pfam" id="PF08373">
    <property type="entry name" value="RAP"/>
    <property type="match status" value="1"/>
</dbReference>
<dbReference type="Gene3D" id="1.25.40.20">
    <property type="entry name" value="Ankyrin repeat-containing domain"/>
    <property type="match status" value="1"/>
</dbReference>
<dbReference type="SUPFAM" id="SSF54928">
    <property type="entry name" value="RNA-binding domain, RBD"/>
    <property type="match status" value="1"/>
</dbReference>
<dbReference type="InterPro" id="IPR036770">
    <property type="entry name" value="Ankyrin_rpt-contain_sf"/>
</dbReference>
<protein>
    <submittedName>
        <fullName evidence="5">Uncharacterized protein</fullName>
    </submittedName>
</protein>
<feature type="domain" description="RAP" evidence="4">
    <location>
        <begin position="657"/>
        <end position="734"/>
    </location>
</feature>
<evidence type="ECO:0000259" key="4">
    <source>
        <dbReference type="PROSITE" id="PS51286"/>
    </source>
</evidence>
<dbReference type="GO" id="GO:0000963">
    <property type="term" value="P:mitochondrial RNA processing"/>
    <property type="evidence" value="ECO:0007669"/>
    <property type="project" value="TreeGrafter"/>
</dbReference>
<evidence type="ECO:0000256" key="1">
    <source>
        <dbReference type="PROSITE-ProRule" id="PRU00023"/>
    </source>
</evidence>
<dbReference type="InterPro" id="IPR058917">
    <property type="entry name" value="RESC6_dom"/>
</dbReference>
<feature type="non-terminal residue" evidence="5">
    <location>
        <position position="1033"/>
    </location>
</feature>
<dbReference type="AlphaFoldDB" id="A0A0M0LS73"/>
<evidence type="ECO:0000313" key="6">
    <source>
        <dbReference type="Proteomes" id="UP000037460"/>
    </source>
</evidence>
<evidence type="ECO:0000256" key="2">
    <source>
        <dbReference type="PROSITE-ProRule" id="PRU00176"/>
    </source>
</evidence>
<dbReference type="Pfam" id="PF26188">
    <property type="entry name" value="RESC6"/>
    <property type="match status" value="1"/>
</dbReference>
<dbReference type="PROSITE" id="PS50297">
    <property type="entry name" value="ANK_REP_REGION"/>
    <property type="match status" value="1"/>
</dbReference>
<dbReference type="PROSITE" id="PS50088">
    <property type="entry name" value="ANK_REPEAT"/>
    <property type="match status" value="1"/>
</dbReference>
<dbReference type="InterPro" id="IPR000504">
    <property type="entry name" value="RRM_dom"/>
</dbReference>